<feature type="non-terminal residue" evidence="1">
    <location>
        <position position="85"/>
    </location>
</feature>
<organism evidence="1 3">
    <name type="scientific">Rotaria magnacalcarata</name>
    <dbReference type="NCBI Taxonomy" id="392030"/>
    <lineage>
        <taxon>Eukaryota</taxon>
        <taxon>Metazoa</taxon>
        <taxon>Spiralia</taxon>
        <taxon>Gnathifera</taxon>
        <taxon>Rotifera</taxon>
        <taxon>Eurotatoria</taxon>
        <taxon>Bdelloidea</taxon>
        <taxon>Philodinida</taxon>
        <taxon>Philodinidae</taxon>
        <taxon>Rotaria</taxon>
    </lineage>
</organism>
<dbReference type="EMBL" id="CAJOBJ010058931">
    <property type="protein sequence ID" value="CAF4409547.1"/>
    <property type="molecule type" value="Genomic_DNA"/>
</dbReference>
<comment type="caution">
    <text evidence="1">The sequence shown here is derived from an EMBL/GenBank/DDBJ whole genome shotgun (WGS) entry which is preliminary data.</text>
</comment>
<dbReference type="EMBL" id="CAJOBJ010058867">
    <property type="protein sequence ID" value="CAF4409270.1"/>
    <property type="molecule type" value="Genomic_DNA"/>
</dbReference>
<evidence type="ECO:0000313" key="2">
    <source>
        <dbReference type="EMBL" id="CAF4409547.1"/>
    </source>
</evidence>
<sequence length="85" mass="9173">MNSLITDTGAGGIRIGQMNIPTHPTNSIKILYNEVSYGGNVFPSGVAVISHRATDVTIAGNNIHHHRYTGISIGWEWGYSPSYTS</sequence>
<protein>
    <recommendedName>
        <fullName evidence="4">Right handed beta helix domain-containing protein</fullName>
    </recommendedName>
</protein>
<evidence type="ECO:0000313" key="1">
    <source>
        <dbReference type="EMBL" id="CAF4409270.1"/>
    </source>
</evidence>
<proteinExistence type="predicted"/>
<dbReference type="PANTHER" id="PTHR36453:SF1">
    <property type="entry name" value="RIGHT HANDED BETA HELIX DOMAIN-CONTAINING PROTEIN"/>
    <property type="match status" value="1"/>
</dbReference>
<reference evidence="1" key="1">
    <citation type="submission" date="2021-02" db="EMBL/GenBank/DDBJ databases">
        <authorList>
            <person name="Nowell W R."/>
        </authorList>
    </citation>
    <scope>NUCLEOTIDE SEQUENCE</scope>
</reference>
<dbReference type="AlphaFoldDB" id="A0A8S2VN26"/>
<accession>A0A8S2VN26</accession>
<name>A0A8S2VN26_9BILA</name>
<evidence type="ECO:0000313" key="3">
    <source>
        <dbReference type="Proteomes" id="UP000681720"/>
    </source>
</evidence>
<dbReference type="Proteomes" id="UP000681720">
    <property type="component" value="Unassembled WGS sequence"/>
</dbReference>
<evidence type="ECO:0008006" key="4">
    <source>
        <dbReference type="Google" id="ProtNLM"/>
    </source>
</evidence>
<gene>
    <name evidence="1" type="ORF">GIL414_LOCUS30535</name>
    <name evidence="2" type="ORF">GIL414_LOCUS30551</name>
</gene>
<dbReference type="PANTHER" id="PTHR36453">
    <property type="entry name" value="SECRETED PROTEIN-RELATED"/>
    <property type="match status" value="1"/>
</dbReference>